<dbReference type="EMBL" id="SEOO01000029">
    <property type="protein sequence ID" value="RYM08752.1"/>
    <property type="molecule type" value="Genomic_DNA"/>
</dbReference>
<evidence type="ECO:0000256" key="2">
    <source>
        <dbReference type="ARBA" id="ARBA00022649"/>
    </source>
</evidence>
<comment type="similarity">
    <text evidence="1">Belongs to the RelE toxin family.</text>
</comment>
<evidence type="ECO:0000313" key="4">
    <source>
        <dbReference type="Proteomes" id="UP000291572"/>
    </source>
</evidence>
<dbReference type="InterPro" id="IPR035093">
    <property type="entry name" value="RelE/ParE_toxin_dom_sf"/>
</dbReference>
<dbReference type="PANTHER" id="PTHR33755:SF7">
    <property type="entry name" value="TOXIN MODULE OF TOXIN-ANTITOXIN SYSTEM RELE_STBE FAMILY"/>
    <property type="match status" value="1"/>
</dbReference>
<dbReference type="InterPro" id="IPR007712">
    <property type="entry name" value="RelE/ParE_toxin"/>
</dbReference>
<dbReference type="InterPro" id="IPR051803">
    <property type="entry name" value="TA_system_RelE-like_toxin"/>
</dbReference>
<gene>
    <name evidence="3" type="ORF">EWH12_15870</name>
</gene>
<sequence>MMLPLVWLEEALDDLESIIDFIEVQNPSAAERIGRAIRDTAAQLPYHPYMHRSGRVPGTREALVTPNYLIVYRIDIDSIDILAIRHTRQQYP</sequence>
<reference evidence="3 4" key="1">
    <citation type="submission" date="2019-02" db="EMBL/GenBank/DDBJ databases">
        <authorList>
            <person name="Feng G."/>
        </authorList>
    </citation>
    <scope>NUCLEOTIDE SEQUENCE [LARGE SCALE GENOMIC DNA]</scope>
    <source>
        <strain evidence="3 4">CCTCC AB 2011146</strain>
    </source>
</reference>
<evidence type="ECO:0000313" key="3">
    <source>
        <dbReference type="EMBL" id="RYM08752.1"/>
    </source>
</evidence>
<dbReference type="Gene3D" id="3.30.2310.20">
    <property type="entry name" value="RelE-like"/>
    <property type="match status" value="1"/>
</dbReference>
<protein>
    <submittedName>
        <fullName evidence="3">Type II toxin-antitoxin system RelE/ParE family toxin</fullName>
    </submittedName>
</protein>
<keyword evidence="2" id="KW-1277">Toxin-antitoxin system</keyword>
<accession>A0A8G1ZE04</accession>
<name>A0A8G1ZE04_9SPHN</name>
<dbReference type="AlphaFoldDB" id="A0A8G1ZE04"/>
<dbReference type="Pfam" id="PF05016">
    <property type="entry name" value="ParE_toxin"/>
    <property type="match status" value="1"/>
</dbReference>
<evidence type="ECO:0000256" key="1">
    <source>
        <dbReference type="ARBA" id="ARBA00006226"/>
    </source>
</evidence>
<organism evidence="3 4">
    <name type="scientific">Sphingobium cupriresistens</name>
    <dbReference type="NCBI Taxonomy" id="1132417"/>
    <lineage>
        <taxon>Bacteria</taxon>
        <taxon>Pseudomonadati</taxon>
        <taxon>Pseudomonadota</taxon>
        <taxon>Alphaproteobacteria</taxon>
        <taxon>Sphingomonadales</taxon>
        <taxon>Sphingomonadaceae</taxon>
        <taxon>Sphingobium</taxon>
    </lineage>
</organism>
<dbReference type="NCBIfam" id="TIGR02385">
    <property type="entry name" value="RelE_StbE"/>
    <property type="match status" value="1"/>
</dbReference>
<dbReference type="SUPFAM" id="SSF143011">
    <property type="entry name" value="RelE-like"/>
    <property type="match status" value="1"/>
</dbReference>
<comment type="caution">
    <text evidence="3">The sequence shown here is derived from an EMBL/GenBank/DDBJ whole genome shotgun (WGS) entry which is preliminary data.</text>
</comment>
<proteinExistence type="inferred from homology"/>
<dbReference type="OrthoDB" id="121597at2"/>
<dbReference type="PANTHER" id="PTHR33755">
    <property type="entry name" value="TOXIN PARE1-RELATED"/>
    <property type="match status" value="1"/>
</dbReference>
<dbReference type="Proteomes" id="UP000291572">
    <property type="component" value="Unassembled WGS sequence"/>
</dbReference>